<keyword evidence="3" id="KW-0479">Metal-binding</keyword>
<dbReference type="InterPro" id="IPR023801">
    <property type="entry name" value="His_deacetylse_dom"/>
</dbReference>
<dbReference type="PANTHER" id="PTHR10625">
    <property type="entry name" value="HISTONE DEACETYLASE HDAC1-RELATED"/>
    <property type="match status" value="1"/>
</dbReference>
<keyword evidence="4" id="KW-0378">Hydrolase</keyword>
<organism evidence="7 8">
    <name type="scientific">Microvenator marinus</name>
    <dbReference type="NCBI Taxonomy" id="2600177"/>
    <lineage>
        <taxon>Bacteria</taxon>
        <taxon>Deltaproteobacteria</taxon>
        <taxon>Bradymonadales</taxon>
        <taxon>Microvenatoraceae</taxon>
        <taxon>Microvenator</taxon>
    </lineage>
</organism>
<evidence type="ECO:0000256" key="3">
    <source>
        <dbReference type="ARBA" id="ARBA00022723"/>
    </source>
</evidence>
<dbReference type="RefSeq" id="WP_146960139.1">
    <property type="nucleotide sequence ID" value="NZ_CP042467.1"/>
</dbReference>
<dbReference type="GO" id="GO:0046872">
    <property type="term" value="F:metal ion binding"/>
    <property type="evidence" value="ECO:0007669"/>
    <property type="project" value="UniProtKB-KW"/>
</dbReference>
<dbReference type="AlphaFoldDB" id="A0A5B8XQ89"/>
<dbReference type="InterPro" id="IPR000286">
    <property type="entry name" value="HDACs"/>
</dbReference>
<evidence type="ECO:0000259" key="6">
    <source>
        <dbReference type="Pfam" id="PF00850"/>
    </source>
</evidence>
<protein>
    <submittedName>
        <fullName evidence="7">Histone deacetylase family protein</fullName>
    </submittedName>
</protein>
<dbReference type="Pfam" id="PF00850">
    <property type="entry name" value="Hist_deacetyl"/>
    <property type="match status" value="1"/>
</dbReference>
<comment type="similarity">
    <text evidence="2">Belongs to the histone deacetylase family.</text>
</comment>
<sequence length="342" mass="38267">MIPCFFHPDQLAFKPVYEWAFGEKIDHPETTARAENILAALKARPELFEMRAPKAQPLSALRDAHNYNLLTLYNTARQLPEDETFYPSVFPRDPKTKGDPTTLRQAGCFCFDSGTPLNNRTFDAAAWSAACAYEGARLLKKGEHPVVYALSRPPGHHATKDHFGGYSYFNNSGIAARYLRRAGRVAVLDIDFHHGNGTQSMFYRDDKVLTISIHGDPGEFYPFYCGFPNETGSGRGEGYNLNFPLPTKITFEEWMQTLEQDALPAIENFAPDYLIVAAGFDTYRLDPIGDFEFFTADYTTLGARIAELGYPTLVVQEGGYYTPDLGANVAALLEGTSRLYNF</sequence>
<gene>
    <name evidence="7" type="ORF">FRD01_12565</name>
</gene>
<dbReference type="GO" id="GO:0004407">
    <property type="term" value="F:histone deacetylase activity"/>
    <property type="evidence" value="ECO:0007669"/>
    <property type="project" value="TreeGrafter"/>
</dbReference>
<proteinExistence type="inferred from homology"/>
<evidence type="ECO:0000313" key="7">
    <source>
        <dbReference type="EMBL" id="QED28052.1"/>
    </source>
</evidence>
<keyword evidence="8" id="KW-1185">Reference proteome</keyword>
<evidence type="ECO:0000256" key="1">
    <source>
        <dbReference type="ARBA" id="ARBA00001947"/>
    </source>
</evidence>
<reference evidence="7 8" key="1">
    <citation type="submission" date="2019-08" db="EMBL/GenBank/DDBJ databases">
        <authorList>
            <person name="Liang Q."/>
        </authorList>
    </citation>
    <scope>NUCLEOTIDE SEQUENCE [LARGE SCALE GENOMIC DNA]</scope>
    <source>
        <strain evidence="7 8">V1718</strain>
    </source>
</reference>
<evidence type="ECO:0000256" key="2">
    <source>
        <dbReference type="ARBA" id="ARBA00005947"/>
    </source>
</evidence>
<dbReference type="PANTHER" id="PTHR10625:SF17">
    <property type="entry name" value="HISTONE DEACETYLASE 8"/>
    <property type="match status" value="1"/>
</dbReference>
<feature type="domain" description="Histone deacetylase" evidence="6">
    <location>
        <begin position="27"/>
        <end position="334"/>
    </location>
</feature>
<evidence type="ECO:0000256" key="4">
    <source>
        <dbReference type="ARBA" id="ARBA00022801"/>
    </source>
</evidence>
<dbReference type="SUPFAM" id="SSF52768">
    <property type="entry name" value="Arginase/deacetylase"/>
    <property type="match status" value="1"/>
</dbReference>
<dbReference type="InterPro" id="IPR037138">
    <property type="entry name" value="His_deacetylse_dom_sf"/>
</dbReference>
<dbReference type="Proteomes" id="UP000321595">
    <property type="component" value="Chromosome"/>
</dbReference>
<evidence type="ECO:0000313" key="8">
    <source>
        <dbReference type="Proteomes" id="UP000321595"/>
    </source>
</evidence>
<dbReference type="GO" id="GO:0040029">
    <property type="term" value="P:epigenetic regulation of gene expression"/>
    <property type="evidence" value="ECO:0007669"/>
    <property type="project" value="TreeGrafter"/>
</dbReference>
<dbReference type="EMBL" id="CP042467">
    <property type="protein sequence ID" value="QED28052.1"/>
    <property type="molecule type" value="Genomic_DNA"/>
</dbReference>
<dbReference type="InterPro" id="IPR023696">
    <property type="entry name" value="Ureohydrolase_dom_sf"/>
</dbReference>
<keyword evidence="5" id="KW-0862">Zinc</keyword>
<dbReference type="KEGG" id="bbae:FRD01_12565"/>
<name>A0A5B8XQ89_9DELT</name>
<dbReference type="CDD" id="cd10001">
    <property type="entry name" value="HDAC_classII_APAH"/>
    <property type="match status" value="1"/>
</dbReference>
<dbReference type="OrthoDB" id="9808367at2"/>
<evidence type="ECO:0000256" key="5">
    <source>
        <dbReference type="ARBA" id="ARBA00022833"/>
    </source>
</evidence>
<comment type="cofactor">
    <cofactor evidence="1">
        <name>Zn(2+)</name>
        <dbReference type="ChEBI" id="CHEBI:29105"/>
    </cofactor>
</comment>
<accession>A0A5B8XQ89</accession>
<dbReference type="GO" id="GO:0016787">
    <property type="term" value="F:hydrolase activity"/>
    <property type="evidence" value="ECO:0007669"/>
    <property type="project" value="UniProtKB-KW"/>
</dbReference>
<dbReference type="PRINTS" id="PR01270">
    <property type="entry name" value="HDASUPER"/>
</dbReference>
<dbReference type="Gene3D" id="3.40.800.20">
    <property type="entry name" value="Histone deacetylase domain"/>
    <property type="match status" value="1"/>
</dbReference>